<protein>
    <submittedName>
        <fullName evidence="2">Uncharacterized protein</fullName>
    </submittedName>
</protein>
<dbReference type="EMBL" id="JAWZYT010002603">
    <property type="protein sequence ID" value="KAK4303322.1"/>
    <property type="molecule type" value="Genomic_DNA"/>
</dbReference>
<comment type="caution">
    <text evidence="2">The sequence shown here is derived from an EMBL/GenBank/DDBJ whole genome shotgun (WGS) entry which is preliminary data.</text>
</comment>
<accession>A0AAE1P9W9</accession>
<name>A0AAE1P9W9_9EUCA</name>
<dbReference type="EMBL" id="JAWZYT010000872">
    <property type="protein sequence ID" value="KAK4318039.1"/>
    <property type="molecule type" value="Genomic_DNA"/>
</dbReference>
<dbReference type="AlphaFoldDB" id="A0AAE1P9W9"/>
<organism evidence="2 4">
    <name type="scientific">Petrolisthes manimaculis</name>
    <dbReference type="NCBI Taxonomy" id="1843537"/>
    <lineage>
        <taxon>Eukaryota</taxon>
        <taxon>Metazoa</taxon>
        <taxon>Ecdysozoa</taxon>
        <taxon>Arthropoda</taxon>
        <taxon>Crustacea</taxon>
        <taxon>Multicrustacea</taxon>
        <taxon>Malacostraca</taxon>
        <taxon>Eumalacostraca</taxon>
        <taxon>Eucarida</taxon>
        <taxon>Decapoda</taxon>
        <taxon>Pleocyemata</taxon>
        <taxon>Anomura</taxon>
        <taxon>Galatheoidea</taxon>
        <taxon>Porcellanidae</taxon>
        <taxon>Petrolisthes</taxon>
    </lineage>
</organism>
<reference evidence="2" key="1">
    <citation type="submission" date="2023-11" db="EMBL/GenBank/DDBJ databases">
        <title>Genome assemblies of two species of porcelain crab, Petrolisthes cinctipes and Petrolisthes manimaculis (Anomura: Porcellanidae).</title>
        <authorList>
            <person name="Angst P."/>
        </authorList>
    </citation>
    <scope>NUCLEOTIDE SEQUENCE</scope>
    <source>
        <strain evidence="2">PB745_02</strain>
        <tissue evidence="2">Gill</tissue>
    </source>
</reference>
<proteinExistence type="predicted"/>
<gene>
    <name evidence="3" type="ORF">Pmani_010916</name>
    <name evidence="2" type="ORF">Pmani_024665</name>
</gene>
<dbReference type="Proteomes" id="UP001292094">
    <property type="component" value="Unassembled WGS sequence"/>
</dbReference>
<evidence type="ECO:0000256" key="1">
    <source>
        <dbReference type="SAM" id="MobiDB-lite"/>
    </source>
</evidence>
<sequence>MERRAIKLKRSALPPSHMISSTLTDFGGWQTGTGWRRTPTQPAVPPSRGRGRTSFLPSYQCVPPAQPTSYPNSTPASSD</sequence>
<keyword evidence="4" id="KW-1185">Reference proteome</keyword>
<evidence type="ECO:0000313" key="2">
    <source>
        <dbReference type="EMBL" id="KAK4303322.1"/>
    </source>
</evidence>
<feature type="compositionally biased region" description="Low complexity" evidence="1">
    <location>
        <begin position="32"/>
        <end position="41"/>
    </location>
</feature>
<feature type="compositionally biased region" description="Polar residues" evidence="1">
    <location>
        <begin position="67"/>
        <end position="79"/>
    </location>
</feature>
<feature type="region of interest" description="Disordered" evidence="1">
    <location>
        <begin position="18"/>
        <end position="79"/>
    </location>
</feature>
<evidence type="ECO:0000313" key="4">
    <source>
        <dbReference type="Proteomes" id="UP001292094"/>
    </source>
</evidence>
<evidence type="ECO:0000313" key="3">
    <source>
        <dbReference type="EMBL" id="KAK4318039.1"/>
    </source>
</evidence>